<evidence type="ECO:0000256" key="1">
    <source>
        <dbReference type="SAM" id="Coils"/>
    </source>
</evidence>
<keyword evidence="1" id="KW-0175">Coiled coil</keyword>
<dbReference type="EMBL" id="SDIL01000044">
    <property type="protein sequence ID" value="RXK38648.1"/>
    <property type="molecule type" value="Genomic_DNA"/>
</dbReference>
<proteinExistence type="predicted"/>
<evidence type="ECO:0000256" key="2">
    <source>
        <dbReference type="SAM" id="MobiDB-lite"/>
    </source>
</evidence>
<reference evidence="3 4" key="1">
    <citation type="submission" date="2016-06" db="EMBL/GenBank/DDBJ databases">
        <title>Evolution of pathogenesis and genome organization in the Tremellales.</title>
        <authorList>
            <person name="Cuomo C."/>
            <person name="Litvintseva A."/>
            <person name="Heitman J."/>
            <person name="Chen Y."/>
            <person name="Sun S."/>
            <person name="Springer D."/>
            <person name="Dromer F."/>
            <person name="Young S."/>
            <person name="Zeng Q."/>
            <person name="Chapman S."/>
            <person name="Gujja S."/>
            <person name="Saif S."/>
            <person name="Birren B."/>
        </authorList>
    </citation>
    <scope>NUCLEOTIDE SEQUENCE [LARGE SCALE GENOMIC DNA]</scope>
    <source>
        <strain evidence="3 4">ATCC 28783</strain>
    </source>
</reference>
<accession>A0A4Q1BLI1</accession>
<feature type="region of interest" description="Disordered" evidence="2">
    <location>
        <begin position="397"/>
        <end position="421"/>
    </location>
</feature>
<feature type="coiled-coil region" evidence="1">
    <location>
        <begin position="534"/>
        <end position="568"/>
    </location>
</feature>
<name>A0A4Q1BLI1_TREME</name>
<dbReference type="AlphaFoldDB" id="A0A4Q1BLI1"/>
<protein>
    <submittedName>
        <fullName evidence="3">Uncharacterized protein</fullName>
    </submittedName>
</protein>
<keyword evidence="4" id="KW-1185">Reference proteome</keyword>
<evidence type="ECO:0000313" key="4">
    <source>
        <dbReference type="Proteomes" id="UP000289152"/>
    </source>
</evidence>
<comment type="caution">
    <text evidence="3">The sequence shown here is derived from an EMBL/GenBank/DDBJ whole genome shotgun (WGS) entry which is preliminary data.</text>
</comment>
<feature type="compositionally biased region" description="Basic and acidic residues" evidence="2">
    <location>
        <begin position="409"/>
        <end position="421"/>
    </location>
</feature>
<sequence>MTLRRCILSHDVTHTIDHTPRPTSHLTNVSSPGLRAFSATKWMFVRDDNSLDKLEVMLSDKLKVGLEKKLPPTRVTHEIDVDTDGRVLFQRAGHLPRDLVYEHVMAWAVESKVRGAVVDHQRVQSINIALQDRTEYLLFRRSEIPGQIYVSSPISNTGLMFPPALARPLPGPRQQVPNLPPQPGASHQPGFFPLLGSLSDHCTLDTNSNPESDRFKVGSAATHTTNTITTQLVAKIASSSSLYIRPQLISPVSEREIRDSIQQETRTYAQLSSLQGKCVGRWLGTYQGRLLYRRPEGGSWKVYSDFWICLMDRLGGEVARKHVTSAAETILQSYSAIHSLGVLHNDVDLRHVRLPRGVDGPAMIMALSKAQLVLSLLGSNHKCKTIASVSSELRPQDTSERQVVSGADKMGKQDWRNGDDEARNSSLAPLLSLAHLKLSSNIHIHVTTQLERCPSIPIPTITSSGMAEALGMAKLGSHQSQVVARKDIPEPRGRKRQSPADHFSPLRQQIAAHQQRLKIQRLMAIRWEVFRSEKEAVIRERDQALEHVGQLQDEKREWVKEKAELLKARDEALKARDEDIWKAMN</sequence>
<organism evidence="3 4">
    <name type="scientific">Tremella mesenterica</name>
    <name type="common">Jelly fungus</name>
    <dbReference type="NCBI Taxonomy" id="5217"/>
    <lineage>
        <taxon>Eukaryota</taxon>
        <taxon>Fungi</taxon>
        <taxon>Dikarya</taxon>
        <taxon>Basidiomycota</taxon>
        <taxon>Agaricomycotina</taxon>
        <taxon>Tremellomycetes</taxon>
        <taxon>Tremellales</taxon>
        <taxon>Tremellaceae</taxon>
        <taxon>Tremella</taxon>
    </lineage>
</organism>
<evidence type="ECO:0000313" key="3">
    <source>
        <dbReference type="EMBL" id="RXK38648.1"/>
    </source>
</evidence>
<dbReference type="InParanoid" id="A0A4Q1BLI1"/>
<dbReference type="VEuPathDB" id="FungiDB:TREMEDRAFT_66428"/>
<dbReference type="OrthoDB" id="2597010at2759"/>
<gene>
    <name evidence="3" type="ORF">M231_04055</name>
</gene>
<dbReference type="Proteomes" id="UP000289152">
    <property type="component" value="Unassembled WGS sequence"/>
</dbReference>
<feature type="region of interest" description="Disordered" evidence="2">
    <location>
        <begin position="478"/>
        <end position="506"/>
    </location>
</feature>